<dbReference type="AlphaFoldDB" id="A0A4Z0R4T8"/>
<proteinExistence type="predicted"/>
<reference evidence="1 2" key="1">
    <citation type="submission" date="2019-03" db="EMBL/GenBank/DDBJ databases">
        <title>Draft Genome Sequence of Desulfosporosinus fructosivorans Strain 63.6F, Isolated from Marine Sediment in the Baltic Sea.</title>
        <authorList>
            <person name="Hausmann B."/>
            <person name="Vandieken V."/>
            <person name="Pjevac P."/>
            <person name="Schreck K."/>
            <person name="Herbold C.W."/>
            <person name="Loy A."/>
        </authorList>
    </citation>
    <scope>NUCLEOTIDE SEQUENCE [LARGE SCALE GENOMIC DNA]</scope>
    <source>
        <strain evidence="1 2">63.6F</strain>
    </source>
</reference>
<dbReference type="EMBL" id="SPQQ01000003">
    <property type="protein sequence ID" value="TGE38111.1"/>
    <property type="molecule type" value="Genomic_DNA"/>
</dbReference>
<gene>
    <name evidence="1" type="ORF">E4K67_08990</name>
</gene>
<organism evidence="1 2">
    <name type="scientific">Desulfosporosinus fructosivorans</name>
    <dbReference type="NCBI Taxonomy" id="2018669"/>
    <lineage>
        <taxon>Bacteria</taxon>
        <taxon>Bacillati</taxon>
        <taxon>Bacillota</taxon>
        <taxon>Clostridia</taxon>
        <taxon>Eubacteriales</taxon>
        <taxon>Desulfitobacteriaceae</taxon>
        <taxon>Desulfosporosinus</taxon>
    </lineage>
</organism>
<accession>A0A4Z0R4T8</accession>
<sequence length="64" mass="7229">MRLIVRQGIKLNYRRWIVSGNEVAGAKWLTKKVINNCSTLGRSPVASKFLTFLAMDIQLVLHGD</sequence>
<keyword evidence="2" id="KW-1185">Reference proteome</keyword>
<dbReference type="Proteomes" id="UP000298460">
    <property type="component" value="Unassembled WGS sequence"/>
</dbReference>
<evidence type="ECO:0000313" key="1">
    <source>
        <dbReference type="EMBL" id="TGE38111.1"/>
    </source>
</evidence>
<protein>
    <submittedName>
        <fullName evidence="1">Uncharacterized protein</fullName>
    </submittedName>
</protein>
<evidence type="ECO:0000313" key="2">
    <source>
        <dbReference type="Proteomes" id="UP000298460"/>
    </source>
</evidence>
<comment type="caution">
    <text evidence="1">The sequence shown here is derived from an EMBL/GenBank/DDBJ whole genome shotgun (WGS) entry which is preliminary data.</text>
</comment>
<name>A0A4Z0R4T8_9FIRM</name>